<feature type="domain" description="Glycoside hydrolase family 29 N-terminal" evidence="9">
    <location>
        <begin position="12"/>
        <end position="357"/>
    </location>
</feature>
<dbReference type="PANTHER" id="PTHR10030">
    <property type="entry name" value="ALPHA-L-FUCOSIDASE"/>
    <property type="match status" value="1"/>
</dbReference>
<evidence type="ECO:0000256" key="1">
    <source>
        <dbReference type="ARBA" id="ARBA00004071"/>
    </source>
</evidence>
<evidence type="ECO:0000313" key="11">
    <source>
        <dbReference type="EMBL" id="KAK5577000.1"/>
    </source>
</evidence>
<accession>A0AAN7TXQ1</accession>
<comment type="function">
    <text evidence="1">Alpha-L-fucosidase is responsible for hydrolyzing the alpha-1,6-linked fucose joined to the reducing-end N-acetylglucosamine of the carbohydrate moieties of glycoproteins.</text>
</comment>
<dbReference type="Pfam" id="PF01120">
    <property type="entry name" value="Alpha_L_fucos"/>
    <property type="match status" value="1"/>
</dbReference>
<comment type="caution">
    <text evidence="11">The sequence shown here is derived from an EMBL/GenBank/DDBJ whole genome shotgun (WGS) entry which is preliminary data.</text>
</comment>
<dbReference type="PANTHER" id="PTHR10030:SF37">
    <property type="entry name" value="ALPHA-L-FUCOSIDASE-RELATED"/>
    <property type="match status" value="1"/>
</dbReference>
<feature type="domain" description="Alpha-L-fucosidase C-terminal" evidence="10">
    <location>
        <begin position="370"/>
        <end position="457"/>
    </location>
</feature>
<dbReference type="InterPro" id="IPR013780">
    <property type="entry name" value="Glyco_hydro_b"/>
</dbReference>
<feature type="chain" id="PRO_5042675368" description="alpha-L-fucosidase" evidence="7">
    <location>
        <begin position="18"/>
        <end position="460"/>
    </location>
</feature>
<evidence type="ECO:0000259" key="9">
    <source>
        <dbReference type="Pfam" id="PF01120"/>
    </source>
</evidence>
<dbReference type="AlphaFoldDB" id="A0AAN7TXQ1"/>
<dbReference type="EMBL" id="JAVFKY010000004">
    <property type="protein sequence ID" value="KAK5577000.1"/>
    <property type="molecule type" value="Genomic_DNA"/>
</dbReference>
<keyword evidence="12" id="KW-1185">Reference proteome</keyword>
<feature type="signal peptide" evidence="7">
    <location>
        <begin position="1"/>
        <end position="17"/>
    </location>
</feature>
<dbReference type="InterPro" id="IPR016286">
    <property type="entry name" value="FUC_metazoa-typ"/>
</dbReference>
<dbReference type="Proteomes" id="UP001344447">
    <property type="component" value="Unassembled WGS sequence"/>
</dbReference>
<dbReference type="FunFam" id="2.60.40.1180:FF:000051">
    <property type="entry name" value="Alpha-L-fucosidase"/>
    <property type="match status" value="1"/>
</dbReference>
<evidence type="ECO:0000256" key="5">
    <source>
        <dbReference type="ARBA" id="ARBA00022801"/>
    </source>
</evidence>
<evidence type="ECO:0000259" key="10">
    <source>
        <dbReference type="Pfam" id="PF16757"/>
    </source>
</evidence>
<evidence type="ECO:0000256" key="6">
    <source>
        <dbReference type="ARBA" id="ARBA00023295"/>
    </source>
</evidence>
<dbReference type="FunFam" id="3.20.20.80:FF:000201">
    <property type="entry name" value="Alpha-L-fucosidase"/>
    <property type="match status" value="1"/>
</dbReference>
<dbReference type="InterPro" id="IPR057739">
    <property type="entry name" value="Glyco_hydro_29_N"/>
</dbReference>
<feature type="site" description="May be important for catalysis" evidence="8">
    <location>
        <position position="287"/>
    </location>
</feature>
<reference evidence="11 12" key="1">
    <citation type="submission" date="2023-11" db="EMBL/GenBank/DDBJ databases">
        <title>Dfirmibasis_genome.</title>
        <authorList>
            <person name="Edelbroek B."/>
            <person name="Kjellin J."/>
            <person name="Jerlstrom-Hultqvist J."/>
            <person name="Soderbom F."/>
        </authorList>
    </citation>
    <scope>NUCLEOTIDE SEQUENCE [LARGE SCALE GENOMIC DNA]</scope>
    <source>
        <strain evidence="11 12">TNS-C-14</strain>
    </source>
</reference>
<evidence type="ECO:0000256" key="4">
    <source>
        <dbReference type="ARBA" id="ARBA00022729"/>
    </source>
</evidence>
<dbReference type="Gene3D" id="3.20.20.80">
    <property type="entry name" value="Glycosidases"/>
    <property type="match status" value="1"/>
</dbReference>
<protein>
    <recommendedName>
        <fullName evidence="3">alpha-L-fucosidase</fullName>
        <ecNumber evidence="3">3.2.1.51</ecNumber>
    </recommendedName>
</protein>
<gene>
    <name evidence="11" type="ORF">RB653_001937</name>
</gene>
<evidence type="ECO:0000313" key="12">
    <source>
        <dbReference type="Proteomes" id="UP001344447"/>
    </source>
</evidence>
<proteinExistence type="inferred from homology"/>
<dbReference type="GO" id="GO:0016139">
    <property type="term" value="P:glycoside catabolic process"/>
    <property type="evidence" value="ECO:0007669"/>
    <property type="project" value="TreeGrafter"/>
</dbReference>
<dbReference type="Pfam" id="PF16757">
    <property type="entry name" value="Fucosidase_C"/>
    <property type="match status" value="1"/>
</dbReference>
<sequence length="460" mass="52607">MKLIIFLILLICNIIKSQQYGPTWAQINSRPLPGWYDEVKFGIFIHFGIYSVPAFANDGYAEWYWYTLNNPSSDGGATQRYHEKEFGANFTYQDFVSQFNCRFFDSDEWASIIEKSGAKYVVLTSKHHEGYTLWKSEQSWNWNSVETGPGIDIVGELTKSVKNMGLHMGLYHSLFEWYNPLYVADAETGKNPKTQVYVDEILMKQLKDIVTTYEPELIWADGDWMQLSKYWKSTEFLSWLYSNSSVKDTVIVNDRWGSECRDKNGGYYTGSDNFNPYKIQSHKWENCATIGYSYGYDEFEKATDYQNVSELLVDFVTTISCGGNFLLDIGPDAQGTIPNNMVDRLLQIGSWLSINSESVYGSSPWRVQNETFNIWYTTNTTNGNVYAFVFELPDNGILKLSDPIGNHKTKATLLGLKSENGVTVSLPLESNKHGITLHVPLVAPQDYPPYVYVFKLTNVK</sequence>
<dbReference type="EC" id="3.2.1.51" evidence="3"/>
<evidence type="ECO:0000256" key="7">
    <source>
        <dbReference type="PIRNR" id="PIRNR001092"/>
    </source>
</evidence>
<dbReference type="PRINTS" id="PR00741">
    <property type="entry name" value="GLHYDRLASE29"/>
</dbReference>
<organism evidence="11 12">
    <name type="scientific">Dictyostelium firmibasis</name>
    <dbReference type="NCBI Taxonomy" id="79012"/>
    <lineage>
        <taxon>Eukaryota</taxon>
        <taxon>Amoebozoa</taxon>
        <taxon>Evosea</taxon>
        <taxon>Eumycetozoa</taxon>
        <taxon>Dictyostelia</taxon>
        <taxon>Dictyosteliales</taxon>
        <taxon>Dictyosteliaceae</taxon>
        <taxon>Dictyostelium</taxon>
    </lineage>
</organism>
<dbReference type="InterPro" id="IPR031919">
    <property type="entry name" value="Fucosidase_C"/>
</dbReference>
<dbReference type="InterPro" id="IPR017853">
    <property type="entry name" value="GH"/>
</dbReference>
<dbReference type="GO" id="GO:0006004">
    <property type="term" value="P:fucose metabolic process"/>
    <property type="evidence" value="ECO:0007669"/>
    <property type="project" value="InterPro"/>
</dbReference>
<dbReference type="PIRSF" id="PIRSF001092">
    <property type="entry name" value="Alpha-L-fucosidase"/>
    <property type="match status" value="1"/>
</dbReference>
<dbReference type="Gene3D" id="2.60.40.1180">
    <property type="entry name" value="Golgi alpha-mannosidase II"/>
    <property type="match status" value="1"/>
</dbReference>
<name>A0AAN7TXQ1_9MYCE</name>
<keyword evidence="5 7" id="KW-0378">Hydrolase</keyword>
<comment type="similarity">
    <text evidence="2 7">Belongs to the glycosyl hydrolase 29 family.</text>
</comment>
<evidence type="ECO:0000256" key="3">
    <source>
        <dbReference type="ARBA" id="ARBA00012662"/>
    </source>
</evidence>
<dbReference type="GO" id="GO:0005764">
    <property type="term" value="C:lysosome"/>
    <property type="evidence" value="ECO:0007669"/>
    <property type="project" value="TreeGrafter"/>
</dbReference>
<dbReference type="GO" id="GO:0004560">
    <property type="term" value="F:alpha-L-fucosidase activity"/>
    <property type="evidence" value="ECO:0007669"/>
    <property type="project" value="UniProtKB-EC"/>
</dbReference>
<dbReference type="InterPro" id="IPR000933">
    <property type="entry name" value="Glyco_hydro_29"/>
</dbReference>
<dbReference type="SUPFAM" id="SSF51445">
    <property type="entry name" value="(Trans)glycosidases"/>
    <property type="match status" value="1"/>
</dbReference>
<keyword evidence="6 7" id="KW-0326">Glycosidase</keyword>
<evidence type="ECO:0000256" key="2">
    <source>
        <dbReference type="ARBA" id="ARBA00007951"/>
    </source>
</evidence>
<keyword evidence="4 7" id="KW-0732">Signal</keyword>
<dbReference type="SMART" id="SM00812">
    <property type="entry name" value="Alpha_L_fucos"/>
    <property type="match status" value="1"/>
</dbReference>
<evidence type="ECO:0000256" key="8">
    <source>
        <dbReference type="PIRSR" id="PIRSR001092-1"/>
    </source>
</evidence>